<protein>
    <submittedName>
        <fullName evidence="2">Uncharacterized protein</fullName>
    </submittedName>
</protein>
<dbReference type="AlphaFoldDB" id="A0A1Y2HIA4"/>
<keyword evidence="3" id="KW-1185">Reference proteome</keyword>
<dbReference type="Proteomes" id="UP000193411">
    <property type="component" value="Unassembled WGS sequence"/>
</dbReference>
<evidence type="ECO:0000313" key="3">
    <source>
        <dbReference type="Proteomes" id="UP000193411"/>
    </source>
</evidence>
<accession>A0A1Y2HIA4</accession>
<feature type="signal peptide" evidence="1">
    <location>
        <begin position="1"/>
        <end position="25"/>
    </location>
</feature>
<gene>
    <name evidence="2" type="ORF">BCR44DRAFT_1500536</name>
</gene>
<name>A0A1Y2HIA4_9FUNG</name>
<evidence type="ECO:0000256" key="1">
    <source>
        <dbReference type="SAM" id="SignalP"/>
    </source>
</evidence>
<evidence type="ECO:0000313" key="2">
    <source>
        <dbReference type="EMBL" id="ORZ34328.1"/>
    </source>
</evidence>
<dbReference type="EMBL" id="MCFL01000029">
    <property type="protein sequence ID" value="ORZ34328.1"/>
    <property type="molecule type" value="Genomic_DNA"/>
</dbReference>
<proteinExistence type="predicted"/>
<comment type="caution">
    <text evidence="2">The sequence shown here is derived from an EMBL/GenBank/DDBJ whole genome shotgun (WGS) entry which is preliminary data.</text>
</comment>
<organism evidence="2 3">
    <name type="scientific">Catenaria anguillulae PL171</name>
    <dbReference type="NCBI Taxonomy" id="765915"/>
    <lineage>
        <taxon>Eukaryota</taxon>
        <taxon>Fungi</taxon>
        <taxon>Fungi incertae sedis</taxon>
        <taxon>Blastocladiomycota</taxon>
        <taxon>Blastocladiomycetes</taxon>
        <taxon>Blastocladiales</taxon>
        <taxon>Catenariaceae</taxon>
        <taxon>Catenaria</taxon>
    </lineage>
</organism>
<reference evidence="2 3" key="1">
    <citation type="submission" date="2016-07" db="EMBL/GenBank/DDBJ databases">
        <title>Pervasive Adenine N6-methylation of Active Genes in Fungi.</title>
        <authorList>
            <consortium name="DOE Joint Genome Institute"/>
            <person name="Mondo S.J."/>
            <person name="Dannebaum R.O."/>
            <person name="Kuo R.C."/>
            <person name="Labutti K."/>
            <person name="Haridas S."/>
            <person name="Kuo A."/>
            <person name="Salamov A."/>
            <person name="Ahrendt S.R."/>
            <person name="Lipzen A."/>
            <person name="Sullivan W."/>
            <person name="Andreopoulos W.B."/>
            <person name="Clum A."/>
            <person name="Lindquist E."/>
            <person name="Daum C."/>
            <person name="Ramamoorthy G.K."/>
            <person name="Gryganskyi A."/>
            <person name="Culley D."/>
            <person name="Magnuson J.K."/>
            <person name="James T.Y."/>
            <person name="O'Malley M.A."/>
            <person name="Stajich J.E."/>
            <person name="Spatafora J.W."/>
            <person name="Visel A."/>
            <person name="Grigoriev I.V."/>
        </authorList>
    </citation>
    <scope>NUCLEOTIDE SEQUENCE [LARGE SCALE GENOMIC DNA]</scope>
    <source>
        <strain evidence="2 3">PL171</strain>
    </source>
</reference>
<feature type="chain" id="PRO_5012327570" evidence="1">
    <location>
        <begin position="26"/>
        <end position="349"/>
    </location>
</feature>
<keyword evidence="1" id="KW-0732">Signal</keyword>
<sequence length="349" mass="38083">MNPFSAPRLAALALSAASTAGLAKAKTSKETSSSPQKPTKETHVCAKVSTAAQKVKNVAGAVPIKVASMFAAYAIGQVSRLLIESLPLGHRLWACAYQAIAYGSRDVPTIDFAKLPECFTHSIAVVERWLLRDLGVHRLSTCVLRNKLVKSFYDPTTGARLPTAVSCAPIRRHRSLTFYRTLSTSTRPCLTTFKAKVQEREATIAAEESQYSTPKPTPPDYKHDLHVWTSAEVSEFCVAQVVKDIPAEFCDRCAAEKYAEMVLVGLDALEPVTGNELVRKVQVSRILVAFKTTNGAMSIRASRPTARRCAETTNPMTCNSLLAIPRILRRVPAQAPPHGLVAQHMSDRL</sequence>